<gene>
    <name evidence="1" type="ORF">AAE3_LOCUS1968</name>
</gene>
<proteinExistence type="predicted"/>
<dbReference type="Proteomes" id="UP000467700">
    <property type="component" value="Unassembled WGS sequence"/>
</dbReference>
<dbReference type="AlphaFoldDB" id="A0A8S0XM79"/>
<protein>
    <submittedName>
        <fullName evidence="1">Uncharacterized protein</fullName>
    </submittedName>
</protein>
<name>A0A8S0XM79_CYCAE</name>
<organism evidence="1 2">
    <name type="scientific">Cyclocybe aegerita</name>
    <name type="common">Black poplar mushroom</name>
    <name type="synonym">Agrocybe aegerita</name>
    <dbReference type="NCBI Taxonomy" id="1973307"/>
    <lineage>
        <taxon>Eukaryota</taxon>
        <taxon>Fungi</taxon>
        <taxon>Dikarya</taxon>
        <taxon>Basidiomycota</taxon>
        <taxon>Agaricomycotina</taxon>
        <taxon>Agaricomycetes</taxon>
        <taxon>Agaricomycetidae</taxon>
        <taxon>Agaricales</taxon>
        <taxon>Agaricineae</taxon>
        <taxon>Bolbitiaceae</taxon>
        <taxon>Cyclocybe</taxon>
    </lineage>
</organism>
<comment type="caution">
    <text evidence="1">The sequence shown here is derived from an EMBL/GenBank/DDBJ whole genome shotgun (WGS) entry which is preliminary data.</text>
</comment>
<reference evidence="1 2" key="1">
    <citation type="submission" date="2020-01" db="EMBL/GenBank/DDBJ databases">
        <authorList>
            <person name="Gupta K D."/>
        </authorList>
    </citation>
    <scope>NUCLEOTIDE SEQUENCE [LARGE SCALE GENOMIC DNA]</scope>
</reference>
<sequence>MLGKIPGTAFSIRIWPGSASVCQFSLNFVNSASEKPPPKAKYELYLANAAFRGNMHRIKSLEAAFCHGQVIEEGAESFLVSREARAGGRVVLMRPDGPGSFVGFKIPTHSKAPQPTYERIELVYANHLA</sequence>
<evidence type="ECO:0000313" key="2">
    <source>
        <dbReference type="Proteomes" id="UP000467700"/>
    </source>
</evidence>
<evidence type="ECO:0000313" key="1">
    <source>
        <dbReference type="EMBL" id="CAA7260187.1"/>
    </source>
</evidence>
<dbReference type="EMBL" id="CACVBS010000028">
    <property type="protein sequence ID" value="CAA7260187.1"/>
    <property type="molecule type" value="Genomic_DNA"/>
</dbReference>
<dbReference type="OrthoDB" id="2628807at2759"/>
<accession>A0A8S0XM79</accession>
<keyword evidence="2" id="KW-1185">Reference proteome</keyword>